<evidence type="ECO:0000313" key="2">
    <source>
        <dbReference type="Proteomes" id="UP001149813"/>
    </source>
</evidence>
<accession>A0A9W7XXH2</accession>
<gene>
    <name evidence="1" type="ORF">LPJ53_004574</name>
</gene>
<feature type="non-terminal residue" evidence="1">
    <location>
        <position position="1"/>
    </location>
</feature>
<reference evidence="1" key="1">
    <citation type="submission" date="2022-07" db="EMBL/GenBank/DDBJ databases">
        <title>Phylogenomic reconstructions and comparative analyses of Kickxellomycotina fungi.</title>
        <authorList>
            <person name="Reynolds N.K."/>
            <person name="Stajich J.E."/>
            <person name="Barry K."/>
            <person name="Grigoriev I.V."/>
            <person name="Crous P."/>
            <person name="Smith M.E."/>
        </authorList>
    </citation>
    <scope>NUCLEOTIDE SEQUENCE</scope>
    <source>
        <strain evidence="1">NBRC 32514</strain>
    </source>
</reference>
<proteinExistence type="predicted"/>
<sequence>MHIHESKHFSKTISADTSLSLSQCQEIYHEDPSLLELREFIVRYTIPSHSESTEDTPLRPRPAQLSLSTNGQSIPVVSLCTIANSLLEENRYEDGIRFLSTLGAPSLAQNASLVDNLLRAFRPTSTIEGELKQRSSYLIQASTAGKLPADYSALWTIDDERREGIVQSQRSVLGYLASVKTQFMRPWFDRRFEAMADEFWDYVGELMAPPSSAPSSGGGGNTGRLEHEMYRGRVMLVGLLLEQMCADLAAHAADAWQSVFMRIVSEGFSSSGCVSYPKRLMSRISECFQIVSHGRCLQEEKKVVRLLFDMLSATTILETVARNNCVQEIAKWALDMTPHNMCALVDLMAADTLAVDVLSYLLLSWYRFIDPVAQEEGHRSGARRMLAKMQPGVERTAQFLMTALPPAKSDCTVHWLFLVCVLSLLVQRTVGAYVRRMCRANGETATDRSSHFVALLVNGRAGDVVDVLRKACQELEERVKLLVDGEEAVETLESPKGAR</sequence>
<keyword evidence="2" id="KW-1185">Reference proteome</keyword>
<dbReference type="Proteomes" id="UP001149813">
    <property type="component" value="Unassembled WGS sequence"/>
</dbReference>
<comment type="caution">
    <text evidence="1">The sequence shown here is derived from an EMBL/GenBank/DDBJ whole genome shotgun (WGS) entry which is preliminary data.</text>
</comment>
<dbReference type="OrthoDB" id="5577600at2759"/>
<dbReference type="AlphaFoldDB" id="A0A9W7XXH2"/>
<evidence type="ECO:0000313" key="1">
    <source>
        <dbReference type="EMBL" id="KAJ1720830.1"/>
    </source>
</evidence>
<dbReference type="EMBL" id="JANBOJ010000221">
    <property type="protein sequence ID" value="KAJ1720830.1"/>
    <property type="molecule type" value="Genomic_DNA"/>
</dbReference>
<protein>
    <submittedName>
        <fullName evidence="1">Uncharacterized protein</fullName>
    </submittedName>
</protein>
<organism evidence="1 2">
    <name type="scientific">Coemansia erecta</name>
    <dbReference type="NCBI Taxonomy" id="147472"/>
    <lineage>
        <taxon>Eukaryota</taxon>
        <taxon>Fungi</taxon>
        <taxon>Fungi incertae sedis</taxon>
        <taxon>Zoopagomycota</taxon>
        <taxon>Kickxellomycotina</taxon>
        <taxon>Kickxellomycetes</taxon>
        <taxon>Kickxellales</taxon>
        <taxon>Kickxellaceae</taxon>
        <taxon>Coemansia</taxon>
    </lineage>
</organism>
<name>A0A9W7XXH2_9FUNG</name>